<dbReference type="HAMAP" id="MF_00227">
    <property type="entry name" value="RNase_P"/>
    <property type="match status" value="1"/>
</dbReference>
<keyword evidence="4 6" id="KW-0378">Hydrolase</keyword>
<dbReference type="GO" id="GO:0030677">
    <property type="term" value="C:ribonuclease P complex"/>
    <property type="evidence" value="ECO:0007669"/>
    <property type="project" value="TreeGrafter"/>
</dbReference>
<dbReference type="EC" id="3.1.26.5" evidence="6 7"/>
<dbReference type="Gene3D" id="3.30.230.10">
    <property type="match status" value="1"/>
</dbReference>
<keyword evidence="2 6" id="KW-0540">Nuclease</keyword>
<dbReference type="Pfam" id="PF00825">
    <property type="entry name" value="Ribonuclease_P"/>
    <property type="match status" value="1"/>
</dbReference>
<keyword evidence="1 6" id="KW-0819">tRNA processing</keyword>
<comment type="catalytic activity">
    <reaction evidence="6">
        <text>Endonucleolytic cleavage of RNA, removing 5'-extranucleotides from tRNA precursor.</text>
        <dbReference type="EC" id="3.1.26.5"/>
    </reaction>
</comment>
<accession>A0A5B9MFP6</accession>
<keyword evidence="3 6" id="KW-0255">Endonuclease</keyword>
<dbReference type="PANTHER" id="PTHR33992:SF1">
    <property type="entry name" value="RIBONUCLEASE P PROTEIN COMPONENT"/>
    <property type="match status" value="1"/>
</dbReference>
<comment type="similarity">
    <text evidence="6">Belongs to the RnpA family.</text>
</comment>
<dbReference type="SUPFAM" id="SSF54211">
    <property type="entry name" value="Ribosomal protein S5 domain 2-like"/>
    <property type="match status" value="1"/>
</dbReference>
<dbReference type="InterPro" id="IPR020568">
    <property type="entry name" value="Ribosomal_Su5_D2-typ_SF"/>
</dbReference>
<protein>
    <recommendedName>
        <fullName evidence="6 7">Ribonuclease P protein component</fullName>
        <shortName evidence="6">RNase P protein</shortName>
        <shortName evidence="6">RNaseP protein</shortName>
        <ecNumber evidence="6 7">3.1.26.5</ecNumber>
    </recommendedName>
    <alternativeName>
        <fullName evidence="6">Protein C5</fullName>
    </alternativeName>
</protein>
<reference evidence="8 9" key="1">
    <citation type="submission" date="2019-02" db="EMBL/GenBank/DDBJ databases">
        <title>Planctomycetal bacteria perform biofilm scaping via a novel small molecule.</title>
        <authorList>
            <person name="Jeske O."/>
            <person name="Boedeker C."/>
            <person name="Wiegand S."/>
            <person name="Breitling P."/>
            <person name="Kallscheuer N."/>
            <person name="Jogler M."/>
            <person name="Rohde M."/>
            <person name="Petersen J."/>
            <person name="Medema M.H."/>
            <person name="Surup F."/>
            <person name="Jogler C."/>
        </authorList>
    </citation>
    <scope>NUCLEOTIDE SEQUENCE [LARGE SCALE GENOMIC DNA]</scope>
    <source>
        <strain evidence="8 9">Mal15</strain>
    </source>
</reference>
<dbReference type="InterPro" id="IPR014721">
    <property type="entry name" value="Ribsml_uS5_D2-typ_fold_subgr"/>
</dbReference>
<dbReference type="GO" id="GO:0042781">
    <property type="term" value="F:3'-tRNA processing endoribonuclease activity"/>
    <property type="evidence" value="ECO:0007669"/>
    <property type="project" value="TreeGrafter"/>
</dbReference>
<sequence>MKPNAFPKSKRVVSGRAFTLVLRKGGCAADDCLVVFAFPRREGDDRSDQPRRLGVTIPKKTGNAVVRNRWKRWIRESFRTQQADFPTGYDFVVRPKKGATGNWTSIRRSLPKLARKAARRLESKRG</sequence>
<dbReference type="EMBL" id="CP036264">
    <property type="protein sequence ID" value="QEG00072.1"/>
    <property type="molecule type" value="Genomic_DNA"/>
</dbReference>
<evidence type="ECO:0000256" key="4">
    <source>
        <dbReference type="ARBA" id="ARBA00022801"/>
    </source>
</evidence>
<dbReference type="InterPro" id="IPR000100">
    <property type="entry name" value="RNase_P"/>
</dbReference>
<dbReference type="KEGG" id="smam:Mal15_41400"/>
<organism evidence="8 9">
    <name type="scientific">Stieleria maiorica</name>
    <dbReference type="NCBI Taxonomy" id="2795974"/>
    <lineage>
        <taxon>Bacteria</taxon>
        <taxon>Pseudomonadati</taxon>
        <taxon>Planctomycetota</taxon>
        <taxon>Planctomycetia</taxon>
        <taxon>Pirellulales</taxon>
        <taxon>Pirellulaceae</taxon>
        <taxon>Stieleria</taxon>
    </lineage>
</organism>
<evidence type="ECO:0000313" key="8">
    <source>
        <dbReference type="EMBL" id="QEG00072.1"/>
    </source>
</evidence>
<evidence type="ECO:0000256" key="6">
    <source>
        <dbReference type="HAMAP-Rule" id="MF_00227"/>
    </source>
</evidence>
<dbReference type="GO" id="GO:0004526">
    <property type="term" value="F:ribonuclease P activity"/>
    <property type="evidence" value="ECO:0007669"/>
    <property type="project" value="UniProtKB-UniRule"/>
</dbReference>
<comment type="subunit">
    <text evidence="6">Consists of a catalytic RNA component (M1 or rnpB) and a protein subunit.</text>
</comment>
<proteinExistence type="inferred from homology"/>
<evidence type="ECO:0000313" key="9">
    <source>
        <dbReference type="Proteomes" id="UP000321353"/>
    </source>
</evidence>
<dbReference type="AlphaFoldDB" id="A0A5B9MFP6"/>
<keyword evidence="9" id="KW-1185">Reference proteome</keyword>
<dbReference type="GO" id="GO:0001682">
    <property type="term" value="P:tRNA 5'-leader removal"/>
    <property type="evidence" value="ECO:0007669"/>
    <property type="project" value="UniProtKB-UniRule"/>
</dbReference>
<comment type="function">
    <text evidence="6">RNaseP catalyzes the removal of the 5'-leader sequence from pre-tRNA to produce the mature 5'-terminus. It can also cleave other RNA substrates such as 4.5S RNA. The protein component plays an auxiliary but essential role in vivo by binding to the 5'-leader sequence and broadening the substrate specificity of the ribozyme.</text>
</comment>
<name>A0A5B9MFP6_9BACT</name>
<evidence type="ECO:0000256" key="7">
    <source>
        <dbReference type="NCBIfam" id="TIGR00188"/>
    </source>
</evidence>
<evidence type="ECO:0000256" key="5">
    <source>
        <dbReference type="ARBA" id="ARBA00022884"/>
    </source>
</evidence>
<dbReference type="NCBIfam" id="TIGR00188">
    <property type="entry name" value="rnpA"/>
    <property type="match status" value="1"/>
</dbReference>
<evidence type="ECO:0000256" key="1">
    <source>
        <dbReference type="ARBA" id="ARBA00022694"/>
    </source>
</evidence>
<dbReference type="GO" id="GO:0000049">
    <property type="term" value="F:tRNA binding"/>
    <property type="evidence" value="ECO:0007669"/>
    <property type="project" value="UniProtKB-UniRule"/>
</dbReference>
<dbReference type="Proteomes" id="UP000321353">
    <property type="component" value="Chromosome"/>
</dbReference>
<keyword evidence="5 6" id="KW-0694">RNA-binding</keyword>
<dbReference type="RefSeq" id="WP_147869370.1">
    <property type="nucleotide sequence ID" value="NZ_CP036264.1"/>
</dbReference>
<dbReference type="PANTHER" id="PTHR33992">
    <property type="entry name" value="RIBONUCLEASE P PROTEIN COMPONENT"/>
    <property type="match status" value="1"/>
</dbReference>
<evidence type="ECO:0000256" key="3">
    <source>
        <dbReference type="ARBA" id="ARBA00022759"/>
    </source>
</evidence>
<gene>
    <name evidence="6 8" type="primary">rnpA</name>
    <name evidence="8" type="ORF">Mal15_41400</name>
</gene>
<evidence type="ECO:0000256" key="2">
    <source>
        <dbReference type="ARBA" id="ARBA00022722"/>
    </source>
</evidence>